<protein>
    <submittedName>
        <fullName evidence="1">Uncharacterized protein</fullName>
    </submittedName>
</protein>
<sequence length="97" mass="10691">MDYPEQVNAPKTQISAKAPVLPSFERIADSFSSVVSVKKHLEEVAMFLGVELVANPKADQDAPTPNLVAALNHYPARTNEECHEIHQLIDQIADALR</sequence>
<keyword evidence="2" id="KW-1185">Reference proteome</keyword>
<comment type="caution">
    <text evidence="1">The sequence shown here is derived from an EMBL/GenBank/DDBJ whole genome shotgun (WGS) entry which is preliminary data.</text>
</comment>
<gene>
    <name evidence="1" type="ORF">GCM10007895_06110</name>
</gene>
<reference evidence="1" key="2">
    <citation type="submission" date="2023-01" db="EMBL/GenBank/DDBJ databases">
        <title>Draft genome sequence of Paraferrimonas sedimenticola strain NBRC 101628.</title>
        <authorList>
            <person name="Sun Q."/>
            <person name="Mori K."/>
        </authorList>
    </citation>
    <scope>NUCLEOTIDE SEQUENCE</scope>
    <source>
        <strain evidence="1">NBRC 101628</strain>
    </source>
</reference>
<dbReference type="AlphaFoldDB" id="A0AA37VXK9"/>
<dbReference type="RefSeq" id="WP_095506630.1">
    <property type="nucleotide sequence ID" value="NZ_BSNC01000002.1"/>
</dbReference>
<evidence type="ECO:0000313" key="2">
    <source>
        <dbReference type="Proteomes" id="UP001161422"/>
    </source>
</evidence>
<accession>A0AA37VXK9</accession>
<dbReference type="EMBL" id="BSNC01000002">
    <property type="protein sequence ID" value="GLP95305.1"/>
    <property type="molecule type" value="Genomic_DNA"/>
</dbReference>
<organism evidence="1 2">
    <name type="scientific">Paraferrimonas sedimenticola</name>
    <dbReference type="NCBI Taxonomy" id="375674"/>
    <lineage>
        <taxon>Bacteria</taxon>
        <taxon>Pseudomonadati</taxon>
        <taxon>Pseudomonadota</taxon>
        <taxon>Gammaproteobacteria</taxon>
        <taxon>Alteromonadales</taxon>
        <taxon>Ferrimonadaceae</taxon>
        <taxon>Paraferrimonas</taxon>
    </lineage>
</organism>
<name>A0AA37VXK9_9GAMM</name>
<dbReference type="Proteomes" id="UP001161422">
    <property type="component" value="Unassembled WGS sequence"/>
</dbReference>
<reference evidence="1" key="1">
    <citation type="journal article" date="2014" name="Int. J. Syst. Evol. Microbiol.">
        <title>Complete genome sequence of Corynebacterium casei LMG S-19264T (=DSM 44701T), isolated from a smear-ripened cheese.</title>
        <authorList>
            <consortium name="US DOE Joint Genome Institute (JGI-PGF)"/>
            <person name="Walter F."/>
            <person name="Albersmeier A."/>
            <person name="Kalinowski J."/>
            <person name="Ruckert C."/>
        </authorList>
    </citation>
    <scope>NUCLEOTIDE SEQUENCE</scope>
    <source>
        <strain evidence="1">NBRC 101628</strain>
    </source>
</reference>
<proteinExistence type="predicted"/>
<evidence type="ECO:0000313" key="1">
    <source>
        <dbReference type="EMBL" id="GLP95305.1"/>
    </source>
</evidence>